<dbReference type="EMBL" id="MU004332">
    <property type="protein sequence ID" value="KAF2656791.1"/>
    <property type="molecule type" value="Genomic_DNA"/>
</dbReference>
<evidence type="ECO:0000256" key="1">
    <source>
        <dbReference type="SAM" id="MobiDB-lite"/>
    </source>
</evidence>
<name>A0A6A6TC12_9PLEO</name>
<evidence type="ECO:0000313" key="3">
    <source>
        <dbReference type="Proteomes" id="UP000799324"/>
    </source>
</evidence>
<accession>A0A6A6TC12</accession>
<feature type="region of interest" description="Disordered" evidence="1">
    <location>
        <begin position="87"/>
        <end position="108"/>
    </location>
</feature>
<keyword evidence="3" id="KW-1185">Reference proteome</keyword>
<dbReference type="Proteomes" id="UP000799324">
    <property type="component" value="Unassembled WGS sequence"/>
</dbReference>
<gene>
    <name evidence="2" type="ORF">K491DRAFT_358369</name>
</gene>
<sequence length="190" mass="21461">MGKLLDIHVIIMCGSQNNDSKGEKKTEFWVEPTHSHPFPRYPFTIHPQPGCPFNEDKTYSRSLSFHSRHEKGKKEFVVAKTRIPRPSLDHASTTLQGPQRHPQKQKKNTISPAWARTTNLLIPGSTGSLTVRRASQLRHGGLSLMICGEFNQNLIHIILRIRKRTQNQHSILDGVRNSNMKQAVKICGGA</sequence>
<proteinExistence type="predicted"/>
<protein>
    <submittedName>
        <fullName evidence="2">Uncharacterized protein</fullName>
    </submittedName>
</protein>
<reference evidence="2" key="1">
    <citation type="journal article" date="2020" name="Stud. Mycol.">
        <title>101 Dothideomycetes genomes: a test case for predicting lifestyles and emergence of pathogens.</title>
        <authorList>
            <person name="Haridas S."/>
            <person name="Albert R."/>
            <person name="Binder M."/>
            <person name="Bloem J."/>
            <person name="Labutti K."/>
            <person name="Salamov A."/>
            <person name="Andreopoulos B."/>
            <person name="Baker S."/>
            <person name="Barry K."/>
            <person name="Bills G."/>
            <person name="Bluhm B."/>
            <person name="Cannon C."/>
            <person name="Castanera R."/>
            <person name="Culley D."/>
            <person name="Daum C."/>
            <person name="Ezra D."/>
            <person name="Gonzalez J."/>
            <person name="Henrissat B."/>
            <person name="Kuo A."/>
            <person name="Liang C."/>
            <person name="Lipzen A."/>
            <person name="Lutzoni F."/>
            <person name="Magnuson J."/>
            <person name="Mondo S."/>
            <person name="Nolan M."/>
            <person name="Ohm R."/>
            <person name="Pangilinan J."/>
            <person name="Park H.-J."/>
            <person name="Ramirez L."/>
            <person name="Alfaro M."/>
            <person name="Sun H."/>
            <person name="Tritt A."/>
            <person name="Yoshinaga Y."/>
            <person name="Zwiers L.-H."/>
            <person name="Turgeon B."/>
            <person name="Goodwin S."/>
            <person name="Spatafora J."/>
            <person name="Crous P."/>
            <person name="Grigoriev I."/>
        </authorList>
    </citation>
    <scope>NUCLEOTIDE SEQUENCE</scope>
    <source>
        <strain evidence="2">CBS 122681</strain>
    </source>
</reference>
<evidence type="ECO:0000313" key="2">
    <source>
        <dbReference type="EMBL" id="KAF2656791.1"/>
    </source>
</evidence>
<dbReference type="AlphaFoldDB" id="A0A6A6TC12"/>
<organism evidence="2 3">
    <name type="scientific">Lophiostoma macrostomum CBS 122681</name>
    <dbReference type="NCBI Taxonomy" id="1314788"/>
    <lineage>
        <taxon>Eukaryota</taxon>
        <taxon>Fungi</taxon>
        <taxon>Dikarya</taxon>
        <taxon>Ascomycota</taxon>
        <taxon>Pezizomycotina</taxon>
        <taxon>Dothideomycetes</taxon>
        <taxon>Pleosporomycetidae</taxon>
        <taxon>Pleosporales</taxon>
        <taxon>Lophiostomataceae</taxon>
        <taxon>Lophiostoma</taxon>
    </lineage>
</organism>